<evidence type="ECO:0000256" key="5">
    <source>
        <dbReference type="ARBA" id="ARBA00022679"/>
    </source>
</evidence>
<evidence type="ECO:0000256" key="2">
    <source>
        <dbReference type="ARBA" id="ARBA00004651"/>
    </source>
</evidence>
<dbReference type="InterPro" id="IPR003594">
    <property type="entry name" value="HATPase_dom"/>
</dbReference>
<comment type="subcellular location">
    <subcellularLocation>
        <location evidence="2">Cell membrane</location>
        <topology evidence="2">Multi-pass membrane protein</topology>
    </subcellularLocation>
</comment>
<keyword evidence="7" id="KW-0418">Kinase</keyword>
<evidence type="ECO:0000256" key="9">
    <source>
        <dbReference type="ARBA" id="ARBA00023012"/>
    </source>
</evidence>
<comment type="caution">
    <text evidence="11">The sequence shown here is derived from an EMBL/GenBank/DDBJ whole genome shotgun (WGS) entry which is preliminary data.</text>
</comment>
<dbReference type="GO" id="GO:0005524">
    <property type="term" value="F:ATP binding"/>
    <property type="evidence" value="ECO:0007669"/>
    <property type="project" value="UniProtKB-KW"/>
</dbReference>
<evidence type="ECO:0000256" key="8">
    <source>
        <dbReference type="ARBA" id="ARBA00022840"/>
    </source>
</evidence>
<evidence type="ECO:0000256" key="4">
    <source>
        <dbReference type="ARBA" id="ARBA00022553"/>
    </source>
</evidence>
<dbReference type="GO" id="GO:0016036">
    <property type="term" value="P:cellular response to phosphate starvation"/>
    <property type="evidence" value="ECO:0007669"/>
    <property type="project" value="TreeGrafter"/>
</dbReference>
<keyword evidence="8 11" id="KW-0067">ATP-binding</keyword>
<accession>A0A4R6BIC3</accession>
<dbReference type="InterPro" id="IPR004358">
    <property type="entry name" value="Sig_transdc_His_kin-like_C"/>
</dbReference>
<protein>
    <recommendedName>
        <fullName evidence="3">histidine kinase</fullName>
        <ecNumber evidence="3">2.7.13.3</ecNumber>
    </recommendedName>
</protein>
<dbReference type="Gene3D" id="3.30.565.10">
    <property type="entry name" value="Histidine kinase-like ATPase, C-terminal domain"/>
    <property type="match status" value="1"/>
</dbReference>
<comment type="catalytic activity">
    <reaction evidence="1">
        <text>ATP + protein L-histidine = ADP + protein N-phospho-L-histidine.</text>
        <dbReference type="EC" id="2.7.13.3"/>
    </reaction>
</comment>
<sequence>MEEIQPFKQNKSALERIITNIIDNTLKLSAPGTDIRIIAIETLHQSIQIKVMDERKGIAAENLNRIFERIYRVEHSRNQATGGSGLGLYIAKTLAHQIDGSITVDSQIVRVTVF</sequence>
<keyword evidence="9" id="KW-0902">Two-component regulatory system</keyword>
<evidence type="ECO:0000256" key="1">
    <source>
        <dbReference type="ARBA" id="ARBA00000085"/>
    </source>
</evidence>
<dbReference type="Pfam" id="PF02518">
    <property type="entry name" value="HATPase_c"/>
    <property type="match status" value="1"/>
</dbReference>
<dbReference type="InterPro" id="IPR005467">
    <property type="entry name" value="His_kinase_dom"/>
</dbReference>
<dbReference type="InterPro" id="IPR050351">
    <property type="entry name" value="BphY/WalK/GraS-like"/>
</dbReference>
<keyword evidence="4" id="KW-0597">Phosphoprotein</keyword>
<name>A0A4R6BIC3_9STAP</name>
<feature type="domain" description="Histidine kinase" evidence="10">
    <location>
        <begin position="1"/>
        <end position="114"/>
    </location>
</feature>
<dbReference type="AlphaFoldDB" id="A0A4R6BIC3"/>
<evidence type="ECO:0000313" key="11">
    <source>
        <dbReference type="EMBL" id="TDM01369.1"/>
    </source>
</evidence>
<keyword evidence="12" id="KW-1185">Reference proteome</keyword>
<dbReference type="PROSITE" id="PS50109">
    <property type="entry name" value="HIS_KIN"/>
    <property type="match status" value="1"/>
</dbReference>
<dbReference type="RefSeq" id="WP_133430472.1">
    <property type="nucleotide sequence ID" value="NZ_BMCC01000004.1"/>
</dbReference>
<evidence type="ECO:0000313" key="12">
    <source>
        <dbReference type="Proteomes" id="UP000295328"/>
    </source>
</evidence>
<reference evidence="11 12" key="1">
    <citation type="submission" date="2019-01" db="EMBL/GenBank/DDBJ databases">
        <title>Draft genome sequences of the type strains of six Macrococcus species.</title>
        <authorList>
            <person name="Mazhar S."/>
            <person name="Altermann E."/>
            <person name="Hill C."/>
            <person name="Mcauliffe O."/>
        </authorList>
    </citation>
    <scope>NUCLEOTIDE SEQUENCE [LARGE SCALE GENOMIC DNA]</scope>
    <source>
        <strain evidence="11 12">CCM4809</strain>
    </source>
</reference>
<dbReference type="OrthoDB" id="335833at2"/>
<dbReference type="InterPro" id="IPR036890">
    <property type="entry name" value="HATPase_C_sf"/>
</dbReference>
<dbReference type="GO" id="GO:0000155">
    <property type="term" value="F:phosphorelay sensor kinase activity"/>
    <property type="evidence" value="ECO:0007669"/>
    <property type="project" value="TreeGrafter"/>
</dbReference>
<evidence type="ECO:0000256" key="3">
    <source>
        <dbReference type="ARBA" id="ARBA00012438"/>
    </source>
</evidence>
<dbReference type="SUPFAM" id="SSF55874">
    <property type="entry name" value="ATPase domain of HSP90 chaperone/DNA topoisomerase II/histidine kinase"/>
    <property type="match status" value="1"/>
</dbReference>
<gene>
    <name evidence="11" type="ORF">ERX37_09665</name>
</gene>
<dbReference type="Proteomes" id="UP000295328">
    <property type="component" value="Unassembled WGS sequence"/>
</dbReference>
<dbReference type="EMBL" id="SCWE01000004">
    <property type="protein sequence ID" value="TDM01369.1"/>
    <property type="molecule type" value="Genomic_DNA"/>
</dbReference>
<evidence type="ECO:0000256" key="7">
    <source>
        <dbReference type="ARBA" id="ARBA00022777"/>
    </source>
</evidence>
<dbReference type="PANTHER" id="PTHR45453:SF1">
    <property type="entry name" value="PHOSPHATE REGULON SENSOR PROTEIN PHOR"/>
    <property type="match status" value="1"/>
</dbReference>
<dbReference type="EC" id="2.7.13.3" evidence="3"/>
<dbReference type="PRINTS" id="PR00344">
    <property type="entry name" value="BCTRLSENSOR"/>
</dbReference>
<dbReference type="GO" id="GO:0005886">
    <property type="term" value="C:plasma membrane"/>
    <property type="evidence" value="ECO:0007669"/>
    <property type="project" value="TreeGrafter"/>
</dbReference>
<keyword evidence="5" id="KW-0808">Transferase</keyword>
<proteinExistence type="predicted"/>
<dbReference type="SMART" id="SM00387">
    <property type="entry name" value="HATPase_c"/>
    <property type="match status" value="1"/>
</dbReference>
<organism evidence="11 12">
    <name type="scientific">Macrococcus hajekii</name>
    <dbReference type="NCBI Taxonomy" id="198482"/>
    <lineage>
        <taxon>Bacteria</taxon>
        <taxon>Bacillati</taxon>
        <taxon>Bacillota</taxon>
        <taxon>Bacilli</taxon>
        <taxon>Bacillales</taxon>
        <taxon>Staphylococcaceae</taxon>
        <taxon>Macrococcus</taxon>
    </lineage>
</organism>
<evidence type="ECO:0000256" key="6">
    <source>
        <dbReference type="ARBA" id="ARBA00022741"/>
    </source>
</evidence>
<dbReference type="PANTHER" id="PTHR45453">
    <property type="entry name" value="PHOSPHATE REGULON SENSOR PROTEIN PHOR"/>
    <property type="match status" value="1"/>
</dbReference>
<keyword evidence="6" id="KW-0547">Nucleotide-binding</keyword>
<dbReference type="GO" id="GO:0004721">
    <property type="term" value="F:phosphoprotein phosphatase activity"/>
    <property type="evidence" value="ECO:0007669"/>
    <property type="project" value="TreeGrafter"/>
</dbReference>
<evidence type="ECO:0000259" key="10">
    <source>
        <dbReference type="PROSITE" id="PS50109"/>
    </source>
</evidence>